<feature type="chain" id="PRO_5046702128" evidence="9">
    <location>
        <begin position="25"/>
        <end position="824"/>
    </location>
</feature>
<dbReference type="InterPro" id="IPR010920">
    <property type="entry name" value="LSM_dom_sf"/>
</dbReference>
<dbReference type="Gene3D" id="2.30.30.60">
    <property type="match status" value="1"/>
</dbReference>
<feature type="transmembrane region" description="Helical" evidence="8">
    <location>
        <begin position="341"/>
        <end position="358"/>
    </location>
</feature>
<feature type="signal peptide" evidence="9">
    <location>
        <begin position="1"/>
        <end position="24"/>
    </location>
</feature>
<evidence type="ECO:0000259" key="11">
    <source>
        <dbReference type="Pfam" id="PF12607"/>
    </source>
</evidence>
<evidence type="ECO:0000256" key="3">
    <source>
        <dbReference type="ARBA" id="ARBA00022475"/>
    </source>
</evidence>
<accession>A0ABS9Z2L3</accession>
<feature type="transmembrane region" description="Helical" evidence="8">
    <location>
        <begin position="302"/>
        <end position="321"/>
    </location>
</feature>
<dbReference type="SUPFAM" id="SSF82689">
    <property type="entry name" value="Mechanosensitive channel protein MscS (YggB), C-terminal domain"/>
    <property type="match status" value="1"/>
</dbReference>
<dbReference type="RefSeq" id="WP_243065937.1">
    <property type="nucleotide sequence ID" value="NZ_JAIVFK010000003.1"/>
</dbReference>
<evidence type="ECO:0000256" key="1">
    <source>
        <dbReference type="ARBA" id="ARBA00004651"/>
    </source>
</evidence>
<organism evidence="13 14">
    <name type="scientific">Candidatus Rhodoblastus alkanivorans</name>
    <dbReference type="NCBI Taxonomy" id="2954117"/>
    <lineage>
        <taxon>Bacteria</taxon>
        <taxon>Pseudomonadati</taxon>
        <taxon>Pseudomonadota</taxon>
        <taxon>Alphaproteobacteria</taxon>
        <taxon>Hyphomicrobiales</taxon>
        <taxon>Rhodoblastaceae</taxon>
        <taxon>Rhodoblastus</taxon>
    </lineage>
</organism>
<keyword evidence="9" id="KW-0732">Signal</keyword>
<dbReference type="PANTHER" id="PTHR30347">
    <property type="entry name" value="POTASSIUM CHANNEL RELATED"/>
    <property type="match status" value="1"/>
</dbReference>
<proteinExistence type="inferred from homology"/>
<dbReference type="InterPro" id="IPR011066">
    <property type="entry name" value="MscS_channel_C_sf"/>
</dbReference>
<evidence type="ECO:0000259" key="10">
    <source>
        <dbReference type="Pfam" id="PF00924"/>
    </source>
</evidence>
<comment type="subcellular location">
    <subcellularLocation>
        <location evidence="1">Cell membrane</location>
        <topology evidence="1">Multi-pass membrane protein</topology>
    </subcellularLocation>
</comment>
<evidence type="ECO:0000313" key="14">
    <source>
        <dbReference type="Proteomes" id="UP001139104"/>
    </source>
</evidence>
<dbReference type="InterPro" id="IPR006685">
    <property type="entry name" value="MscS_channel_2nd"/>
</dbReference>
<evidence type="ECO:0000256" key="4">
    <source>
        <dbReference type="ARBA" id="ARBA00022692"/>
    </source>
</evidence>
<evidence type="ECO:0000256" key="5">
    <source>
        <dbReference type="ARBA" id="ARBA00022989"/>
    </source>
</evidence>
<keyword evidence="6 8" id="KW-0472">Membrane</keyword>
<feature type="transmembrane region" description="Helical" evidence="8">
    <location>
        <begin position="221"/>
        <end position="242"/>
    </location>
</feature>
<feature type="transmembrane region" description="Helical" evidence="8">
    <location>
        <begin position="552"/>
        <end position="575"/>
    </location>
</feature>
<dbReference type="InterPro" id="IPR023408">
    <property type="entry name" value="MscS_beta-dom_sf"/>
</dbReference>
<protein>
    <submittedName>
        <fullName evidence="13">DUF3772 domain-containing protein</fullName>
    </submittedName>
</protein>
<feature type="transmembrane region" description="Helical" evidence="8">
    <location>
        <begin position="423"/>
        <end position="444"/>
    </location>
</feature>
<feature type="transmembrane region" description="Helical" evidence="8">
    <location>
        <begin position="263"/>
        <end position="290"/>
    </location>
</feature>
<evidence type="ECO:0000256" key="8">
    <source>
        <dbReference type="SAM" id="Phobius"/>
    </source>
</evidence>
<reference evidence="13" key="1">
    <citation type="journal article" date="2022" name="ISME J.">
        <title>Identification of active gaseous-alkane degraders at natural gas seeps.</title>
        <authorList>
            <person name="Farhan Ul Haque M."/>
            <person name="Hernandez M."/>
            <person name="Crombie A.T."/>
            <person name="Murrell J.C."/>
        </authorList>
    </citation>
    <scope>NUCLEOTIDE SEQUENCE</scope>
    <source>
        <strain evidence="13">PC2</strain>
    </source>
</reference>
<keyword evidence="14" id="KW-1185">Reference proteome</keyword>
<keyword evidence="5 8" id="KW-1133">Transmembrane helix</keyword>
<dbReference type="SUPFAM" id="SSF82861">
    <property type="entry name" value="Mechanosensitive channel protein MscS (YggB), transmembrane region"/>
    <property type="match status" value="1"/>
</dbReference>
<dbReference type="Pfam" id="PF21082">
    <property type="entry name" value="MS_channel_3rd"/>
    <property type="match status" value="1"/>
</dbReference>
<dbReference type="Pfam" id="PF12607">
    <property type="entry name" value="DUF3772"/>
    <property type="match status" value="1"/>
</dbReference>
<feature type="transmembrane region" description="Helical" evidence="8">
    <location>
        <begin position="596"/>
        <end position="615"/>
    </location>
</feature>
<gene>
    <name evidence="13" type="ORF">K2U94_03815</name>
</gene>
<evidence type="ECO:0000259" key="12">
    <source>
        <dbReference type="Pfam" id="PF21082"/>
    </source>
</evidence>
<dbReference type="EMBL" id="JAIVFP010000001">
    <property type="protein sequence ID" value="MCI4681896.1"/>
    <property type="molecule type" value="Genomic_DNA"/>
</dbReference>
<feature type="domain" description="Mechanosensitive ion channel MscS" evidence="10">
    <location>
        <begin position="638"/>
        <end position="704"/>
    </location>
</feature>
<evidence type="ECO:0000256" key="9">
    <source>
        <dbReference type="SAM" id="SignalP"/>
    </source>
</evidence>
<dbReference type="InterPro" id="IPR022249">
    <property type="entry name" value="DUF3772"/>
</dbReference>
<keyword evidence="3" id="KW-1003">Cell membrane</keyword>
<feature type="domain" description="Mechanosensitive ion channel MscS C-terminal" evidence="12">
    <location>
        <begin position="711"/>
        <end position="794"/>
    </location>
</feature>
<evidence type="ECO:0000313" key="13">
    <source>
        <dbReference type="EMBL" id="MCI4681896.1"/>
    </source>
</evidence>
<keyword evidence="4 8" id="KW-0812">Transmembrane</keyword>
<dbReference type="Pfam" id="PF00924">
    <property type="entry name" value="MS_channel_2nd"/>
    <property type="match status" value="1"/>
</dbReference>
<feature type="transmembrane region" description="Helical" evidence="8">
    <location>
        <begin position="621"/>
        <end position="650"/>
    </location>
</feature>
<evidence type="ECO:0000256" key="7">
    <source>
        <dbReference type="SAM" id="MobiDB-lite"/>
    </source>
</evidence>
<name>A0ABS9Z2L3_9HYPH</name>
<feature type="region of interest" description="Disordered" evidence="7">
    <location>
        <begin position="109"/>
        <end position="133"/>
    </location>
</feature>
<dbReference type="Gene3D" id="3.30.70.100">
    <property type="match status" value="1"/>
</dbReference>
<comment type="caution">
    <text evidence="13">The sequence shown here is derived from an EMBL/GenBank/DDBJ whole genome shotgun (WGS) entry which is preliminary data.</text>
</comment>
<dbReference type="InterPro" id="IPR011014">
    <property type="entry name" value="MscS_channel_TM-2"/>
</dbReference>
<dbReference type="PANTHER" id="PTHR30347:SF9">
    <property type="entry name" value="MINICONDUCTANCE MECHANOSENSITIVE CHANNEL MSCM"/>
    <property type="match status" value="1"/>
</dbReference>
<dbReference type="InterPro" id="IPR052702">
    <property type="entry name" value="MscS-like_channel"/>
</dbReference>
<feature type="domain" description="DUF3772" evidence="11">
    <location>
        <begin position="145"/>
        <end position="200"/>
    </location>
</feature>
<evidence type="ECO:0000256" key="6">
    <source>
        <dbReference type="ARBA" id="ARBA00023136"/>
    </source>
</evidence>
<dbReference type="Gene3D" id="1.10.287.1260">
    <property type="match status" value="1"/>
</dbReference>
<dbReference type="SUPFAM" id="SSF50182">
    <property type="entry name" value="Sm-like ribonucleoproteins"/>
    <property type="match status" value="1"/>
</dbReference>
<feature type="transmembrane region" description="Helical" evidence="8">
    <location>
        <begin position="502"/>
        <end position="526"/>
    </location>
</feature>
<sequence length="824" mass="88300">MTRFLSRVLLAPLLAALLMGGAVAPTWSADTAAPAATEAPAPVDPAKSLDSVKQSLDKIEAQIVGDSLTDGELIKLRGALDPISAQIQAVIAEVAPKLAAVKARLDQLGKPPDLKANPSAAPEDPAVTKERDDQQKLFTSRDDLIKRANLAQLRVDQIASQIAERRRTLFANSVFQASSSIASPKLWMSVAGEAPRGFSAAHGVLMDFVSQASEALAWRNAWMFGLSLLALIVAIVAATLLARRVIPRERSGRTPSEWQKAAAALWTAAAVAIIPVGGAMGFFALARWFGLGGDEFRRLSAALFRGVVEFALAVGIGNALLAPNRPKWRPVDLSDRVARRLMNLILVVITLITLGKLFEALDATVGSALPVSVAARGTFALLVGLALTRGLYGIVAAPDVEESPSGRPGNLVDESPWWPPIRFAAWAATIAVIGADLLGYVALSSFLVDQIAWMALIISLLFLFLKLASEGLEGAFGPNSRLSRALIASIGLRRESLAQIGALLSGVVSLTLYAVAALLVIAPWGLQSHDMVGAMKSAFFGFKIGGVTISPWSLLVALALFALGYTVTSAIQNWLEKRYLPLTQIDQGLKASIRVSIGYIGVLLSLLFAVAFLGINLERLALVAGALSVGIGLGLQSVVNNFVSGLILLWERAIRVGDLVVIGDDQGYVRRINVRATEIETFDRATMIVPNGNIMTGVVKNYVRGDRIGRVKIPIQVLWGSEPEKVRETLLDVAKSHEEVVGIPAATVLFTNLGLNSLDFELICFVENVERTGRVKSDLLFAIFSRLAESGIRMTGSTPEMNVSLPHIEPMLDRYFDRRSESKA</sequence>
<comment type="similarity">
    <text evidence="2">Belongs to the MscS (TC 1.A.23) family.</text>
</comment>
<dbReference type="Proteomes" id="UP001139104">
    <property type="component" value="Unassembled WGS sequence"/>
</dbReference>
<dbReference type="InterPro" id="IPR049278">
    <property type="entry name" value="MS_channel_C"/>
</dbReference>
<evidence type="ECO:0000256" key="2">
    <source>
        <dbReference type="ARBA" id="ARBA00008017"/>
    </source>
</evidence>